<comment type="caution">
    <text evidence="14">The sequence shown here is derived from an EMBL/GenBank/DDBJ whole genome shotgun (WGS) entry which is preliminary data.</text>
</comment>
<evidence type="ECO:0000256" key="10">
    <source>
        <dbReference type="SAM" id="SignalP"/>
    </source>
</evidence>
<dbReference type="Gene3D" id="2.70.98.20">
    <property type="entry name" value="Copper amine oxidase, catalytic domain"/>
    <property type="match status" value="2"/>
</dbReference>
<evidence type="ECO:0000256" key="5">
    <source>
        <dbReference type="ARBA" id="ARBA00023008"/>
    </source>
</evidence>
<dbReference type="Pfam" id="PF01179">
    <property type="entry name" value="Cu_amine_oxid"/>
    <property type="match status" value="1"/>
</dbReference>
<feature type="domain" description="Copper amine oxidase catalytic" evidence="11">
    <location>
        <begin position="238"/>
        <end position="572"/>
    </location>
</feature>
<keyword evidence="15" id="KW-1185">Reference proteome</keyword>
<comment type="cofactor">
    <cofactor evidence="9">
        <name>Cu cation</name>
        <dbReference type="ChEBI" id="CHEBI:23378"/>
    </cofactor>
    <text evidence="9">Contains 1 topaquinone per subunit.</text>
</comment>
<evidence type="ECO:0000256" key="6">
    <source>
        <dbReference type="ARBA" id="ARBA00023157"/>
    </source>
</evidence>
<sequence>MTPRRITLLFLLVCLSLSSARLHPLDPLTPSEISSIRRIIKNSSLGSSKSLTFQYVGLDEPDKSEVFSWLSGHAAPPRRAFVIARSDRQTHEIYVDISKHSITSDKVYNGFGYPMLNIEEQVEASALPLKYDPFIESVKKRGEELKDVVCTTFSVGWFGEAKQGKRLLKILCFLTGNTVNFYARPLEGITVVVDLDAMEIVEYEDRFSVPVPKSVGTDYRASKQKPPFGPKTNKPGMVVQPEGKGFEIDGHTIRWANWAFHLGYDVRAGSIISLASIQENDNGAHRRVLYRGYVSELFVPYMDPSEEWYYKTFFDAGEFGFGLSMSSLEPMADCPTNAAFMDVYFANQDGKPFRIRNALCVFERYAGDASWRHTEIGIPNEVITEVRQEVSLIVRMVSTVGNYDYVIDWEFKTGGSIKLGVSLTGILEVRAAPFAHVDQITNDEHGTLIAENTIGVYHDHFITYYLDLDIDGSNNSFVKSKLKTVRVADGETPRKSYWTLIKETAKTEADARIEIGSESAELLVINPNKKTKLGNSIGYRLISNGATAASLLTDDDHPQIRASYSKKQVSLTGILEVRAAPFAHVDQITNDEHGTLIAENTIGVYHDHFITYYLDLDIDGSNNSFVKSKLKTVRVADGETPRKSYWTLIKETAKTEADARIEIGSESAELLVINPNKKTKLGNSIGYRLISNGATAASLLTDDDHPQIRASYSKKQVWLTAYNKSEKWAAGLYADEGRGDDNLAVWSQRYEAASH</sequence>
<dbReference type="AlphaFoldDB" id="A0A8K0ICZ7"/>
<dbReference type="GO" id="GO:0009308">
    <property type="term" value="P:amine metabolic process"/>
    <property type="evidence" value="ECO:0007669"/>
    <property type="project" value="UniProtKB-UniRule"/>
</dbReference>
<dbReference type="OrthoDB" id="5379943at2759"/>
<dbReference type="InterPro" id="IPR049948">
    <property type="entry name" value="Cu_Am_ox_TPQ-bd"/>
</dbReference>
<feature type="chain" id="PRO_5035430540" description="Amine oxidase" evidence="10">
    <location>
        <begin position="21"/>
        <end position="755"/>
    </location>
</feature>
<dbReference type="FunFam" id="3.10.450.40:FF:000005">
    <property type="entry name" value="Amine oxidase"/>
    <property type="match status" value="1"/>
</dbReference>
<evidence type="ECO:0000259" key="11">
    <source>
        <dbReference type="Pfam" id="PF01179"/>
    </source>
</evidence>
<comment type="PTM">
    <text evidence="8 9">Topaquinone (TPQ) is generated by copper-dependent autoxidation of a specific tyrosyl residue.</text>
</comment>
<name>A0A8K0ICZ7_COCNU</name>
<evidence type="ECO:0000256" key="3">
    <source>
        <dbReference type="ARBA" id="ARBA00022772"/>
    </source>
</evidence>
<evidence type="ECO:0000259" key="13">
    <source>
        <dbReference type="Pfam" id="PF02728"/>
    </source>
</evidence>
<dbReference type="GO" id="GO:0005507">
    <property type="term" value="F:copper ion binding"/>
    <property type="evidence" value="ECO:0007669"/>
    <property type="project" value="InterPro"/>
</dbReference>
<dbReference type="InterPro" id="IPR015800">
    <property type="entry name" value="Cu_amine_oxidase_N2"/>
</dbReference>
<dbReference type="GO" id="GO:0008131">
    <property type="term" value="F:primary methylamine oxidase activity"/>
    <property type="evidence" value="ECO:0007669"/>
    <property type="project" value="InterPro"/>
</dbReference>
<keyword evidence="4 9" id="KW-0560">Oxidoreductase</keyword>
<keyword evidence="10" id="KW-0732">Signal</keyword>
<organism evidence="14 15">
    <name type="scientific">Cocos nucifera</name>
    <name type="common">Coconut palm</name>
    <dbReference type="NCBI Taxonomy" id="13894"/>
    <lineage>
        <taxon>Eukaryota</taxon>
        <taxon>Viridiplantae</taxon>
        <taxon>Streptophyta</taxon>
        <taxon>Embryophyta</taxon>
        <taxon>Tracheophyta</taxon>
        <taxon>Spermatophyta</taxon>
        <taxon>Magnoliopsida</taxon>
        <taxon>Liliopsida</taxon>
        <taxon>Arecaceae</taxon>
        <taxon>Arecoideae</taxon>
        <taxon>Cocoseae</taxon>
        <taxon>Attaleinae</taxon>
        <taxon>Cocos</taxon>
    </lineage>
</organism>
<evidence type="ECO:0000256" key="7">
    <source>
        <dbReference type="PIRSR" id="PIRSR600269-50"/>
    </source>
</evidence>
<feature type="signal peptide" evidence="10">
    <location>
        <begin position="1"/>
        <end position="20"/>
    </location>
</feature>
<keyword evidence="6" id="KW-1015">Disulfide bond</keyword>
<dbReference type="SUPFAM" id="SSF54416">
    <property type="entry name" value="Amine oxidase N-terminal region"/>
    <property type="match status" value="2"/>
</dbReference>
<protein>
    <recommendedName>
        <fullName evidence="9">Amine oxidase</fullName>
        <ecNumber evidence="9">1.4.3.-</ecNumber>
    </recommendedName>
</protein>
<dbReference type="FunFam" id="3.10.450.40:FF:000012">
    <property type="entry name" value="Amine oxidase"/>
    <property type="match status" value="1"/>
</dbReference>
<feature type="modified residue" description="2',4',5'-topaquinone" evidence="8">
    <location>
        <position position="403"/>
    </location>
</feature>
<dbReference type="EMBL" id="CM017877">
    <property type="protein sequence ID" value="KAG1347607.1"/>
    <property type="molecule type" value="Genomic_DNA"/>
</dbReference>
<dbReference type="SUPFAM" id="SSF49998">
    <property type="entry name" value="Amine oxidase catalytic domain"/>
    <property type="match status" value="2"/>
</dbReference>
<feature type="domain" description="Copper amine oxidase N3-terminal" evidence="13">
    <location>
        <begin position="114"/>
        <end position="211"/>
    </location>
</feature>
<reference evidence="14" key="2">
    <citation type="submission" date="2019-07" db="EMBL/GenBank/DDBJ databases">
        <authorList>
            <person name="Yang Y."/>
            <person name="Bocs S."/>
            <person name="Baudouin L."/>
        </authorList>
    </citation>
    <scope>NUCLEOTIDE SEQUENCE</scope>
    <source>
        <tissue evidence="14">Spear leaf of Hainan Tall coconut</tissue>
    </source>
</reference>
<feature type="domain" description="Copper amine oxidase N2-terminal" evidence="12">
    <location>
        <begin position="23"/>
        <end position="106"/>
    </location>
</feature>
<evidence type="ECO:0000259" key="12">
    <source>
        <dbReference type="Pfam" id="PF02727"/>
    </source>
</evidence>
<dbReference type="EC" id="1.4.3.-" evidence="9"/>
<evidence type="ECO:0000256" key="8">
    <source>
        <dbReference type="PIRSR" id="PIRSR600269-51"/>
    </source>
</evidence>
<dbReference type="Pfam" id="PF02727">
    <property type="entry name" value="Cu_amine_oxidN2"/>
    <property type="match status" value="1"/>
</dbReference>
<comment type="similarity">
    <text evidence="1 9">Belongs to the copper/topaquinone oxidase family.</text>
</comment>
<dbReference type="InterPro" id="IPR036460">
    <property type="entry name" value="Cu_amine_oxidase_C_sf"/>
</dbReference>
<dbReference type="GO" id="GO:0048038">
    <property type="term" value="F:quinone binding"/>
    <property type="evidence" value="ECO:0007669"/>
    <property type="project" value="InterPro"/>
</dbReference>
<evidence type="ECO:0000313" key="15">
    <source>
        <dbReference type="Proteomes" id="UP000797356"/>
    </source>
</evidence>
<dbReference type="Gene3D" id="3.10.450.40">
    <property type="match status" value="2"/>
</dbReference>
<evidence type="ECO:0000256" key="1">
    <source>
        <dbReference type="ARBA" id="ARBA00007983"/>
    </source>
</evidence>
<gene>
    <name evidence="14" type="ORF">COCNU_06G014360</name>
</gene>
<feature type="active site" description="Proton acceptor" evidence="7">
    <location>
        <position position="315"/>
    </location>
</feature>
<dbReference type="InterPro" id="IPR016182">
    <property type="entry name" value="Cu_amine_oxidase_N-reg"/>
</dbReference>
<dbReference type="PROSITE" id="PS01164">
    <property type="entry name" value="COPPER_AMINE_OXID_1"/>
    <property type="match status" value="1"/>
</dbReference>
<dbReference type="PANTHER" id="PTHR10638">
    <property type="entry name" value="COPPER AMINE OXIDASE"/>
    <property type="match status" value="1"/>
</dbReference>
<dbReference type="Proteomes" id="UP000797356">
    <property type="component" value="Chromosome 6"/>
</dbReference>
<keyword evidence="2 9" id="KW-0479">Metal-binding</keyword>
<evidence type="ECO:0000313" key="14">
    <source>
        <dbReference type="EMBL" id="KAG1347607.1"/>
    </source>
</evidence>
<evidence type="ECO:0000256" key="4">
    <source>
        <dbReference type="ARBA" id="ARBA00023002"/>
    </source>
</evidence>
<keyword evidence="3 7" id="KW-0801">TPQ</keyword>
<evidence type="ECO:0000256" key="2">
    <source>
        <dbReference type="ARBA" id="ARBA00022723"/>
    </source>
</evidence>
<dbReference type="PANTHER" id="PTHR10638:SF71">
    <property type="entry name" value="AMINE OXIDASE"/>
    <property type="match status" value="1"/>
</dbReference>
<accession>A0A8K0ICZ7</accession>
<keyword evidence="5 9" id="KW-0186">Copper</keyword>
<evidence type="ECO:0000256" key="9">
    <source>
        <dbReference type="RuleBase" id="RU000672"/>
    </source>
</evidence>
<dbReference type="InterPro" id="IPR000269">
    <property type="entry name" value="Cu_amine_oxidase"/>
</dbReference>
<proteinExistence type="inferred from homology"/>
<feature type="active site" description="Schiff-base intermediate with substrate; via topaquinone" evidence="7">
    <location>
        <position position="403"/>
    </location>
</feature>
<reference evidence="14" key="1">
    <citation type="journal article" date="2017" name="Gigascience">
        <title>The genome draft of coconut (Cocos nucifera).</title>
        <authorList>
            <person name="Xiao Y."/>
            <person name="Xu P."/>
            <person name="Fan H."/>
            <person name="Baudouin L."/>
            <person name="Xia W."/>
            <person name="Bocs S."/>
            <person name="Xu J."/>
            <person name="Li Q."/>
            <person name="Guo A."/>
            <person name="Zhou L."/>
            <person name="Li J."/>
            <person name="Wu Y."/>
            <person name="Ma Z."/>
            <person name="Armero A."/>
            <person name="Issali A.E."/>
            <person name="Liu N."/>
            <person name="Peng M."/>
            <person name="Yang Y."/>
        </authorList>
    </citation>
    <scope>NUCLEOTIDE SEQUENCE</scope>
    <source>
        <tissue evidence="14">Spear leaf of Hainan Tall coconut</tissue>
    </source>
</reference>
<dbReference type="InterPro" id="IPR015798">
    <property type="entry name" value="Cu_amine_oxidase_C"/>
</dbReference>
<dbReference type="Pfam" id="PF02728">
    <property type="entry name" value="Cu_amine_oxidN3"/>
    <property type="match status" value="1"/>
</dbReference>
<dbReference type="InterPro" id="IPR015802">
    <property type="entry name" value="Cu_amine_oxidase_N3"/>
</dbReference>